<keyword evidence="2" id="KW-1185">Reference proteome</keyword>
<dbReference type="Pfam" id="PF05853">
    <property type="entry name" value="BKACE"/>
    <property type="match status" value="1"/>
</dbReference>
<evidence type="ECO:0000313" key="1">
    <source>
        <dbReference type="EMBL" id="THG29532.1"/>
    </source>
</evidence>
<organism evidence="1 2">
    <name type="scientific">Naasia lichenicola</name>
    <dbReference type="NCBI Taxonomy" id="2565933"/>
    <lineage>
        <taxon>Bacteria</taxon>
        <taxon>Bacillati</taxon>
        <taxon>Actinomycetota</taxon>
        <taxon>Actinomycetes</taxon>
        <taxon>Micrococcales</taxon>
        <taxon>Microbacteriaceae</taxon>
        <taxon>Naasia</taxon>
    </lineage>
</organism>
<dbReference type="Proteomes" id="UP000309133">
    <property type="component" value="Unassembled WGS sequence"/>
</dbReference>
<protein>
    <recommendedName>
        <fullName evidence="3">3-keto-5-aminohexanoate cleavage protein</fullName>
    </recommendedName>
</protein>
<dbReference type="AlphaFoldDB" id="A0A4S4FI68"/>
<sequence>MRTGQDYRGRMLQAALNGGVRRDQHGGVPTSADALAADFRACLEVGVSRFHVHPRDGIGHESLEWADVSAVLDVVPPSAVMGVSTAEWIEPDSSRRRSAIRSWTGRLASASVNLGEPGSLQLMRLLVDKGIGIEAGIWTVGDVDVLARSGLADRLLRVLVEPFAARVDDALSQVAELHDALDAAGVGAPRLQHGDGDATWLLLEDALRRGIDTRIGLEDTLRLPDGRLAEGNLELVLAAQALGAGGD</sequence>
<dbReference type="Gene3D" id="3.20.20.70">
    <property type="entry name" value="Aldolase class I"/>
    <property type="match status" value="1"/>
</dbReference>
<dbReference type="PANTHER" id="PTHR37418">
    <property type="entry name" value="3-KETO-5-AMINOHEXANOATE CLEAVAGE ENZYME-RELATED"/>
    <property type="match status" value="1"/>
</dbReference>
<dbReference type="PANTHER" id="PTHR37418:SF1">
    <property type="entry name" value="3-KETO-5-AMINOHEXANOATE CLEAVAGE PROTEIN"/>
    <property type="match status" value="1"/>
</dbReference>
<proteinExistence type="predicted"/>
<dbReference type="EMBL" id="SSSM01000005">
    <property type="protein sequence ID" value="THG29532.1"/>
    <property type="molecule type" value="Genomic_DNA"/>
</dbReference>
<comment type="caution">
    <text evidence="1">The sequence shown here is derived from an EMBL/GenBank/DDBJ whole genome shotgun (WGS) entry which is preliminary data.</text>
</comment>
<gene>
    <name evidence="1" type="ORF">E6C64_12640</name>
</gene>
<evidence type="ECO:0008006" key="3">
    <source>
        <dbReference type="Google" id="ProtNLM"/>
    </source>
</evidence>
<dbReference type="InterPro" id="IPR013785">
    <property type="entry name" value="Aldolase_TIM"/>
</dbReference>
<dbReference type="InterPro" id="IPR008567">
    <property type="entry name" value="BKACE"/>
</dbReference>
<evidence type="ECO:0000313" key="2">
    <source>
        <dbReference type="Proteomes" id="UP000309133"/>
    </source>
</evidence>
<name>A0A4S4FI68_9MICO</name>
<reference evidence="1 2" key="1">
    <citation type="submission" date="2019-04" db="EMBL/GenBank/DDBJ databases">
        <authorList>
            <person name="Jiang L."/>
        </authorList>
    </citation>
    <scope>NUCLEOTIDE SEQUENCE [LARGE SCALE GENOMIC DNA]</scope>
    <source>
        <strain evidence="1 2">YIM 131853</strain>
    </source>
</reference>
<accession>A0A4S4FI68</accession>
<dbReference type="GO" id="GO:0043720">
    <property type="term" value="F:3-keto-5-aminohexanoate cleavage activity"/>
    <property type="evidence" value="ECO:0007669"/>
    <property type="project" value="InterPro"/>
</dbReference>